<accession>K8EGJ0</accession>
<dbReference type="OrthoDB" id="2018626at2759"/>
<dbReference type="STRING" id="41875.K8EGJ0"/>
<evidence type="ECO:0000256" key="1">
    <source>
        <dbReference type="SAM" id="MobiDB-lite"/>
    </source>
</evidence>
<dbReference type="KEGG" id="bpg:Bathy06g04540"/>
<organism evidence="3 4">
    <name type="scientific">Bathycoccus prasinos</name>
    <dbReference type="NCBI Taxonomy" id="41875"/>
    <lineage>
        <taxon>Eukaryota</taxon>
        <taxon>Viridiplantae</taxon>
        <taxon>Chlorophyta</taxon>
        <taxon>Mamiellophyceae</taxon>
        <taxon>Mamiellales</taxon>
        <taxon>Bathycoccaceae</taxon>
        <taxon>Bathycoccus</taxon>
    </lineage>
</organism>
<feature type="compositionally biased region" description="Low complexity" evidence="1">
    <location>
        <begin position="100"/>
        <end position="110"/>
    </location>
</feature>
<evidence type="ECO:0000313" key="3">
    <source>
        <dbReference type="EMBL" id="CCO17141.1"/>
    </source>
</evidence>
<keyword evidence="2" id="KW-0812">Transmembrane</keyword>
<gene>
    <name evidence="3" type="ORF">Bathy06g04540</name>
</gene>
<proteinExistence type="predicted"/>
<keyword evidence="2" id="KW-0472">Membrane</keyword>
<reference evidence="3 4" key="1">
    <citation type="submission" date="2011-10" db="EMBL/GenBank/DDBJ databases">
        <authorList>
            <person name="Genoscope - CEA"/>
        </authorList>
    </citation>
    <scope>NUCLEOTIDE SEQUENCE [LARGE SCALE GENOMIC DNA]</scope>
    <source>
        <strain evidence="3 4">RCC 1105</strain>
    </source>
</reference>
<sequence>MFSTTTASSSRCVVRSASTVKTSYKSCDAIRRSSGRSHARCHQRQQQQQRRVVATILSVSLDNKISNNNNNNIRRRRRRYSSSIVKSSQDDENTETPSSTGFDGFDTGTTVTDEDQERLQLMSQEIKDWLKLLYVKREMSFNEVKLIIGIEDPRLADRRERFGIEDESGCSAEEKIQVLEDVDEGRVPTDIVACEFVLNELREWPGLDSDIELPERRETGPSRYEEIAMDAAGIKGRTRNPKRMLDDYLEEDDKPEEKNLLGFLPLYAVSSAPIFITIFALGIMFVNSLQ</sequence>
<dbReference type="EMBL" id="FO082273">
    <property type="protein sequence ID" value="CCO17141.1"/>
    <property type="molecule type" value="Genomic_DNA"/>
</dbReference>
<dbReference type="GeneID" id="19015435"/>
<evidence type="ECO:0000313" key="4">
    <source>
        <dbReference type="Proteomes" id="UP000198341"/>
    </source>
</evidence>
<dbReference type="eggNOG" id="ENOG502QRUJ">
    <property type="taxonomic scope" value="Eukaryota"/>
</dbReference>
<name>K8EGJ0_9CHLO</name>
<protein>
    <submittedName>
        <fullName evidence="3">Uncharacterized protein</fullName>
    </submittedName>
</protein>
<dbReference type="Proteomes" id="UP000198341">
    <property type="component" value="Chromosome 6"/>
</dbReference>
<evidence type="ECO:0000256" key="2">
    <source>
        <dbReference type="SAM" id="Phobius"/>
    </source>
</evidence>
<keyword evidence="4" id="KW-1185">Reference proteome</keyword>
<feature type="region of interest" description="Disordered" evidence="1">
    <location>
        <begin position="77"/>
        <end position="110"/>
    </location>
</feature>
<dbReference type="AlphaFoldDB" id="K8EGJ0"/>
<feature type="transmembrane region" description="Helical" evidence="2">
    <location>
        <begin position="264"/>
        <end position="286"/>
    </location>
</feature>
<keyword evidence="2" id="KW-1133">Transmembrane helix</keyword>
<dbReference type="RefSeq" id="XP_007512541.1">
    <property type="nucleotide sequence ID" value="XM_007512479.1"/>
</dbReference>